<dbReference type="EMBL" id="CP041235">
    <property type="protein sequence ID" value="QOP42957.1"/>
    <property type="molecule type" value="Genomic_DNA"/>
</dbReference>
<dbReference type="Gene3D" id="1.10.3720.10">
    <property type="entry name" value="MetI-like"/>
    <property type="match status" value="1"/>
</dbReference>
<dbReference type="PROSITE" id="PS50928">
    <property type="entry name" value="ABC_TM1"/>
    <property type="match status" value="1"/>
</dbReference>
<evidence type="ECO:0000313" key="9">
    <source>
        <dbReference type="EMBL" id="QOP42957.1"/>
    </source>
</evidence>
<dbReference type="Pfam" id="PF19300">
    <property type="entry name" value="BPD_transp_1_N"/>
    <property type="match status" value="1"/>
</dbReference>
<accession>A0A7M1AZM6</accession>
<keyword evidence="6 7" id="KW-0472">Membrane</keyword>
<feature type="domain" description="ABC transmembrane type-1" evidence="8">
    <location>
        <begin position="95"/>
        <end position="309"/>
    </location>
</feature>
<feature type="transmembrane region" description="Helical" evidence="7">
    <location>
        <begin position="244"/>
        <end position="266"/>
    </location>
</feature>
<dbReference type="GO" id="GO:0005886">
    <property type="term" value="C:plasma membrane"/>
    <property type="evidence" value="ECO:0007669"/>
    <property type="project" value="UniProtKB-SubCell"/>
</dbReference>
<dbReference type="Pfam" id="PF00528">
    <property type="entry name" value="BPD_transp_1"/>
    <property type="match status" value="1"/>
</dbReference>
<keyword evidence="5 7" id="KW-1133">Transmembrane helix</keyword>
<dbReference type="PANTHER" id="PTHR43163:SF6">
    <property type="entry name" value="DIPEPTIDE TRANSPORT SYSTEM PERMEASE PROTEIN DPPB-RELATED"/>
    <property type="match status" value="1"/>
</dbReference>
<evidence type="ECO:0000256" key="4">
    <source>
        <dbReference type="ARBA" id="ARBA00022692"/>
    </source>
</evidence>
<evidence type="ECO:0000256" key="7">
    <source>
        <dbReference type="RuleBase" id="RU363032"/>
    </source>
</evidence>
<feature type="transmembrane region" description="Helical" evidence="7">
    <location>
        <begin position="182"/>
        <end position="205"/>
    </location>
</feature>
<name>A0A7M1AZM6_9BACT</name>
<evidence type="ECO:0000256" key="1">
    <source>
        <dbReference type="ARBA" id="ARBA00004651"/>
    </source>
</evidence>
<feature type="transmembrane region" description="Helical" evidence="7">
    <location>
        <begin position="286"/>
        <end position="310"/>
    </location>
</feature>
<gene>
    <name evidence="9" type="ORF">FJR45_02915</name>
</gene>
<dbReference type="SUPFAM" id="SSF161098">
    <property type="entry name" value="MetI-like"/>
    <property type="match status" value="1"/>
</dbReference>
<keyword evidence="3" id="KW-1003">Cell membrane</keyword>
<dbReference type="InterPro" id="IPR035906">
    <property type="entry name" value="MetI-like_sf"/>
</dbReference>
<sequence>MTLFMKKITYILFMLLLISIISFLAIHAAPNSFFGAGELNPNMTKEAIEKLKAVYGLDKPLLQQYISWVKNIAVLNFGISFVSGQDVSSEILKRLPVTLWMNSISLVVVFVLSLYLGIKAALSYEKKSDYIIRQISLVSFSMPSFYLALLFIIFFSIKLEWFPIAGLHSIEAKEGFANYLDMAWHVTLPVSVMIFTGMGSMIIYIRSLTLEILKSDYYFFARARGLEKKELLRYYILPNLMPPVITLLGLSLPGLIGGSVILESIFGIEGMGQLFYISALSRDYPIIMGILMITALLTLVGNMLADLLLLKLNPYMNRT</sequence>
<evidence type="ECO:0000256" key="3">
    <source>
        <dbReference type="ARBA" id="ARBA00022475"/>
    </source>
</evidence>
<proteinExistence type="inferred from homology"/>
<dbReference type="RefSeq" id="WP_193151270.1">
    <property type="nucleotide sequence ID" value="NZ_CP041235.1"/>
</dbReference>
<keyword evidence="2 7" id="KW-0813">Transport</keyword>
<dbReference type="PANTHER" id="PTHR43163">
    <property type="entry name" value="DIPEPTIDE TRANSPORT SYSTEM PERMEASE PROTEIN DPPB-RELATED"/>
    <property type="match status" value="1"/>
</dbReference>
<feature type="transmembrane region" description="Helical" evidence="7">
    <location>
        <begin position="99"/>
        <end position="118"/>
    </location>
</feature>
<keyword evidence="10" id="KW-1185">Reference proteome</keyword>
<evidence type="ECO:0000313" key="10">
    <source>
        <dbReference type="Proteomes" id="UP000593719"/>
    </source>
</evidence>
<organism evidence="9 10">
    <name type="scientific">Sulfurimonas sediminis</name>
    <dbReference type="NCBI Taxonomy" id="2590020"/>
    <lineage>
        <taxon>Bacteria</taxon>
        <taxon>Pseudomonadati</taxon>
        <taxon>Campylobacterota</taxon>
        <taxon>Epsilonproteobacteria</taxon>
        <taxon>Campylobacterales</taxon>
        <taxon>Sulfurimonadaceae</taxon>
        <taxon>Sulfurimonas</taxon>
    </lineage>
</organism>
<keyword evidence="4 7" id="KW-0812">Transmembrane</keyword>
<evidence type="ECO:0000259" key="8">
    <source>
        <dbReference type="PROSITE" id="PS50928"/>
    </source>
</evidence>
<dbReference type="AlphaFoldDB" id="A0A7M1AZM6"/>
<comment type="similarity">
    <text evidence="7">Belongs to the binding-protein-dependent transport system permease family.</text>
</comment>
<dbReference type="Proteomes" id="UP000593719">
    <property type="component" value="Chromosome"/>
</dbReference>
<evidence type="ECO:0000256" key="5">
    <source>
        <dbReference type="ARBA" id="ARBA00022989"/>
    </source>
</evidence>
<dbReference type="KEGG" id="ssei:FJR45_02915"/>
<evidence type="ECO:0000256" key="6">
    <source>
        <dbReference type="ARBA" id="ARBA00023136"/>
    </source>
</evidence>
<dbReference type="InterPro" id="IPR045621">
    <property type="entry name" value="BPD_transp_1_N"/>
</dbReference>
<dbReference type="InterPro" id="IPR000515">
    <property type="entry name" value="MetI-like"/>
</dbReference>
<feature type="transmembrane region" description="Helical" evidence="7">
    <location>
        <begin position="130"/>
        <end position="157"/>
    </location>
</feature>
<comment type="subcellular location">
    <subcellularLocation>
        <location evidence="1 7">Cell membrane</location>
        <topology evidence="1 7">Multi-pass membrane protein</topology>
    </subcellularLocation>
</comment>
<dbReference type="GO" id="GO:0055085">
    <property type="term" value="P:transmembrane transport"/>
    <property type="evidence" value="ECO:0007669"/>
    <property type="project" value="InterPro"/>
</dbReference>
<dbReference type="CDD" id="cd06261">
    <property type="entry name" value="TM_PBP2"/>
    <property type="match status" value="1"/>
</dbReference>
<reference evidence="9 10" key="1">
    <citation type="submission" date="2019-06" db="EMBL/GenBank/DDBJ databases">
        <title>Sulfurimonas gotlandica sp. nov., a chemoautotrophic and psychrotolerant epsilonproteobacterium isolated from a pelagic redoxcline, and an emended description of the genus Sulfurimonas.</title>
        <authorList>
            <person name="Wang S."/>
            <person name="Jiang L."/>
            <person name="Shao Z."/>
        </authorList>
    </citation>
    <scope>NUCLEOTIDE SEQUENCE [LARGE SCALE GENOMIC DNA]</scope>
    <source>
        <strain evidence="9 10">S2-6</strain>
    </source>
</reference>
<protein>
    <submittedName>
        <fullName evidence="9">ABC transporter permease</fullName>
    </submittedName>
</protein>
<evidence type="ECO:0000256" key="2">
    <source>
        <dbReference type="ARBA" id="ARBA00022448"/>
    </source>
</evidence>